<keyword evidence="8" id="KW-0256">Endoplasmic reticulum</keyword>
<accession>A0AAX6RQV1</accession>
<evidence type="ECO:0000256" key="17">
    <source>
        <dbReference type="ARBA" id="ARBA00067563"/>
    </source>
</evidence>
<feature type="compositionally biased region" description="Polar residues" evidence="19">
    <location>
        <begin position="223"/>
        <end position="235"/>
    </location>
</feature>
<dbReference type="PROSITE" id="PS50156">
    <property type="entry name" value="SSD"/>
    <property type="match status" value="1"/>
</dbReference>
<feature type="transmembrane region" description="Helical" evidence="20">
    <location>
        <begin position="766"/>
        <end position="783"/>
    </location>
</feature>
<feature type="transmembrane region" description="Helical" evidence="20">
    <location>
        <begin position="499"/>
        <end position="516"/>
    </location>
</feature>
<dbReference type="Pfam" id="PF22894">
    <property type="entry name" value="DUF7023"/>
    <property type="match status" value="1"/>
</dbReference>
<evidence type="ECO:0000259" key="21">
    <source>
        <dbReference type="PROSITE" id="PS50156"/>
    </source>
</evidence>
<evidence type="ECO:0000256" key="3">
    <source>
        <dbReference type="ARBA" id="ARBA00004477"/>
    </source>
</evidence>
<evidence type="ECO:0000256" key="13">
    <source>
        <dbReference type="ARBA" id="ARBA00023221"/>
    </source>
</evidence>
<comment type="subcellular location">
    <subcellularLocation>
        <location evidence="2">Cytoplasmic vesicle membrane</location>
        <topology evidence="2">Multi-pass membrane protein</topology>
    </subcellularLocation>
    <subcellularLocation>
        <location evidence="3">Endoplasmic reticulum membrane</location>
        <topology evidence="3">Multi-pass membrane protein</topology>
    </subcellularLocation>
    <subcellularLocation>
        <location evidence="1">Nucleus membrane</location>
        <topology evidence="1">Multi-pass membrane protein</topology>
    </subcellularLocation>
</comment>
<dbReference type="PANTHER" id="PTHR46687">
    <property type="entry name" value="PROTEIN DISPATCHED HOMOLOG 3"/>
    <property type="match status" value="1"/>
</dbReference>
<keyword evidence="7" id="KW-0221">Differentiation</keyword>
<evidence type="ECO:0000256" key="11">
    <source>
        <dbReference type="ARBA" id="ARBA00023136"/>
    </source>
</evidence>
<dbReference type="InterPro" id="IPR042480">
    <property type="entry name" value="DISP3"/>
</dbReference>
<keyword evidence="5" id="KW-0153">Cholesterol metabolism</keyword>
<evidence type="ECO:0000256" key="16">
    <source>
        <dbReference type="ARBA" id="ARBA00053790"/>
    </source>
</evidence>
<evidence type="ECO:0000256" key="10">
    <source>
        <dbReference type="ARBA" id="ARBA00023098"/>
    </source>
</evidence>
<keyword evidence="10" id="KW-0443">Lipid metabolism</keyword>
<dbReference type="PANTHER" id="PTHR46687:SF1">
    <property type="entry name" value="PROTEIN DISPATCHED HOMOLOG 3"/>
    <property type="match status" value="1"/>
</dbReference>
<dbReference type="Pfam" id="PF03176">
    <property type="entry name" value="MMPL"/>
    <property type="match status" value="1"/>
</dbReference>
<dbReference type="Proteomes" id="UP000694906">
    <property type="component" value="Unplaced"/>
</dbReference>
<evidence type="ECO:0000256" key="5">
    <source>
        <dbReference type="ARBA" id="ARBA00022548"/>
    </source>
</evidence>
<comment type="function">
    <text evidence="16">Plays a role in neuronal proliferation and differentiation. Plays a role in the accumulation of cellular cholesterol. Involved in intracellular lipid droplet formation. May contribute to cholesterol homeostasis in neuronal cells.</text>
</comment>
<evidence type="ECO:0000256" key="14">
    <source>
        <dbReference type="ARBA" id="ARBA00023242"/>
    </source>
</evidence>
<evidence type="ECO:0000256" key="4">
    <source>
        <dbReference type="ARBA" id="ARBA00005585"/>
    </source>
</evidence>
<comment type="similarity">
    <text evidence="4">Belongs to the patched family.</text>
</comment>
<name>A0AAX6RQV1_HETGA</name>
<dbReference type="Pfam" id="PF12349">
    <property type="entry name" value="Sterol-sensing"/>
    <property type="match status" value="1"/>
</dbReference>
<dbReference type="GeneID" id="101724517"/>
<dbReference type="CTD" id="57540"/>
<feature type="transmembrane region" description="Helical" evidence="20">
    <location>
        <begin position="1243"/>
        <end position="1264"/>
    </location>
</feature>
<dbReference type="FunFam" id="1.20.1640.10:FF:000022">
    <property type="entry name" value="Dispatched RND transporter family member 3"/>
    <property type="match status" value="1"/>
</dbReference>
<evidence type="ECO:0000256" key="20">
    <source>
        <dbReference type="SAM" id="Phobius"/>
    </source>
</evidence>
<keyword evidence="13" id="KW-0753">Steroid metabolism</keyword>
<dbReference type="Gene3D" id="1.20.1640.10">
    <property type="entry name" value="Multidrug efflux transporter AcrB transmembrane domain"/>
    <property type="match status" value="2"/>
</dbReference>
<dbReference type="GO" id="GO:0031965">
    <property type="term" value="C:nuclear membrane"/>
    <property type="evidence" value="ECO:0007669"/>
    <property type="project" value="UniProtKB-SubCell"/>
</dbReference>
<feature type="transmembrane region" description="Helical" evidence="20">
    <location>
        <begin position="522"/>
        <end position="545"/>
    </location>
</feature>
<feature type="region of interest" description="Disordered" evidence="19">
    <location>
        <begin position="840"/>
        <end position="861"/>
    </location>
</feature>
<evidence type="ECO:0000256" key="2">
    <source>
        <dbReference type="ARBA" id="ARBA00004439"/>
    </source>
</evidence>
<keyword evidence="14" id="KW-0539">Nucleus</keyword>
<dbReference type="InterPro" id="IPR004869">
    <property type="entry name" value="MMPL_dom"/>
</dbReference>
<evidence type="ECO:0000256" key="18">
    <source>
        <dbReference type="ARBA" id="ARBA00074986"/>
    </source>
</evidence>
<evidence type="ECO:0000313" key="22">
    <source>
        <dbReference type="Proteomes" id="UP000694906"/>
    </source>
</evidence>
<feature type="transmembrane region" description="Helical" evidence="20">
    <location>
        <begin position="552"/>
        <end position="574"/>
    </location>
</feature>
<feature type="transmembrane region" description="Helical" evidence="20">
    <location>
        <begin position="1392"/>
        <end position="1414"/>
    </location>
</feature>
<reference evidence="23" key="1">
    <citation type="submission" date="2025-08" db="UniProtKB">
        <authorList>
            <consortium name="RefSeq"/>
        </authorList>
    </citation>
    <scope>IDENTIFICATION</scope>
</reference>
<keyword evidence="12" id="KW-1207">Sterol metabolism</keyword>
<protein>
    <recommendedName>
        <fullName evidence="17">Protein dispatched homolog 3</fullName>
    </recommendedName>
    <alternativeName>
        <fullName evidence="18">Patched domain-containing protein 2</fullName>
    </alternativeName>
</protein>
<feature type="transmembrane region" description="Helical" evidence="20">
    <location>
        <begin position="1219"/>
        <end position="1237"/>
    </location>
</feature>
<keyword evidence="15" id="KW-0968">Cytoplasmic vesicle</keyword>
<evidence type="ECO:0000256" key="7">
    <source>
        <dbReference type="ARBA" id="ARBA00022782"/>
    </source>
</evidence>
<keyword evidence="9 20" id="KW-1133">Transmembrane helix</keyword>
<dbReference type="InterPro" id="IPR053954">
    <property type="entry name" value="DUF7023"/>
</dbReference>
<evidence type="ECO:0000256" key="1">
    <source>
        <dbReference type="ARBA" id="ARBA00004232"/>
    </source>
</evidence>
<dbReference type="FunFam" id="1.20.1640.10:FF:000015">
    <property type="entry name" value="Dispatched RND transporter family member 3"/>
    <property type="match status" value="1"/>
</dbReference>
<dbReference type="GO" id="GO:0008203">
    <property type="term" value="P:cholesterol metabolic process"/>
    <property type="evidence" value="ECO:0007669"/>
    <property type="project" value="UniProtKB-KW"/>
</dbReference>
<feature type="transmembrane region" description="Helical" evidence="20">
    <location>
        <begin position="1357"/>
        <end position="1380"/>
    </location>
</feature>
<feature type="transmembrane region" description="Helical" evidence="20">
    <location>
        <begin position="626"/>
        <end position="652"/>
    </location>
</feature>
<feature type="compositionally biased region" description="Polar residues" evidence="19">
    <location>
        <begin position="250"/>
        <end position="268"/>
    </location>
</feature>
<gene>
    <name evidence="23" type="primary">Disp3</name>
</gene>
<sequence>MGRSRLRKVTLPALSHTGWDLHPSLLASKAVALNIQLHTSSKAMDSEDDPLLQDVWLEEEQEEEEATGEAFRGTQKSRARPRAGGQCCWRRWTLPSRPPASGFWSTLGWAFTNPCCAGLVLFLGCSIPMALSAFMFLYYPPLDIDISYNAFEIRNHEASQRFDALALALKSQFGSWGRNRRDLADFTSETLQRLISEQLQQLHLSNRSRQASRVPRAVPVATWDTSAAQEPTANRSGCLRREAPPPKVLVTNQSNTLRDPPTDSNAWHQPSAAPPVAAATNQSRARRGASRWDYSRAYVSANTQTHAHWRIELIFLARGDAERNIFTSERLVTIHEIERKIMDHPGFREFCWKPHEVLKDLPLGSYSYCSPPSSLMTYFFPTERGGKIYYDGMGQDLADIRGSLELAMTHPEFYWYVDEGLSADNLKSSLLRSEILFGAPLPNYYSVDDRWEEQRAKFQSFVVTYVAMLAKQSTSKVQVLYGGTDLFDYEVRRTFNNDMLLAFISSSCIAALVYILTSCSVFLSFFGIASIGLSCLVALFLYHVVFGIQYLGILNGVAAFVIVGIGVDDVFVFINTYRQAAHLEDPQLRMIHTIQTAGKATFFTSLTTAAAYAANVFSQIPAVHDFGLFMSLIVSCCWLAVLFTMPAALGLWSLYLGPLESSCWASCHQKCGRKSSLHFPGDVFATPERAGDSPAQGPIPYLDDDIPLLNVDEEPVSLELGDVSLVSVPTSGLQRTPNTDSRGQLLGQLQELLHHWVLWSAVKSRWVIVGLFVSTLILSLVFASRLRPASRAPLLFRPDTNIQVLLDLKYNLSAEGISCITCSGLFQEKPHSLQSNIRTSLEKRKRGSGASWASRPEATPQDSVGTVYISKVKSKGHPAVYRLSLNASVPAPWQAMSPGDGEVPSFQVYRAPFGDFTKKLTACMSTVGLLQAASPSRKWMVTTLACDAKRGWKFDFSFYVAAKEQQHTRKLYFAQSHKPPFHGRVCTAPPGCLLSSSPDGPTKGSFYVPSEKVPKAHLSATFGFNPCVNTGCGKPAVRPLVDTGAMVFVVFGITGINRTRQVDNHVIGDPGSVIYDSSFDLFKEIGHLCRLCKAIAGNSELVKPGGAQCLPSGYSISTFLRMLHPECKELPEPNLLPGQLSHGAVGVKEGRVQWISMAFESTTYKGKSSFQTYSDYLRWESFLRQQLQAFPEGSALRHGFQTCEHWKQIFMEIIGVQSALYGLVLSLLICVASVAVFTTHILLLLPVLLSILGIVCLVVSIMYWSGWEIGAVEAISLSILVGSSVDYCVHLVEGYLLAGENLPPQQAEDPGAQRQWRTLEAVRHVGVAIVSSALTTVIATVPLFFCVIAPFAKFGKIVALNTAVSILYTLTVSTALLGVMAPGSFTRTRTSFLKALGAVLLAGALGLGACLVLLRSGYKIPLPSGAAL</sequence>
<dbReference type="InterPro" id="IPR000731">
    <property type="entry name" value="SSD"/>
</dbReference>
<dbReference type="GO" id="GO:0030154">
    <property type="term" value="P:cell differentiation"/>
    <property type="evidence" value="ECO:0007669"/>
    <property type="project" value="UniProtKB-KW"/>
</dbReference>
<keyword evidence="22" id="KW-1185">Reference proteome</keyword>
<evidence type="ECO:0000256" key="9">
    <source>
        <dbReference type="ARBA" id="ARBA00022989"/>
    </source>
</evidence>
<feature type="domain" description="SSD" evidence="21">
    <location>
        <begin position="546"/>
        <end position="651"/>
    </location>
</feature>
<evidence type="ECO:0000256" key="15">
    <source>
        <dbReference type="ARBA" id="ARBA00023329"/>
    </source>
</evidence>
<dbReference type="InterPro" id="IPR053958">
    <property type="entry name" value="HMGCR/SNAP/NPC1-like_SSD"/>
</dbReference>
<dbReference type="SUPFAM" id="SSF82866">
    <property type="entry name" value="Multidrug efflux transporter AcrB transmembrane domain"/>
    <property type="match status" value="2"/>
</dbReference>
<organism evidence="22 23">
    <name type="scientific">Heterocephalus glaber</name>
    <name type="common">Naked mole rat</name>
    <dbReference type="NCBI Taxonomy" id="10181"/>
    <lineage>
        <taxon>Eukaryota</taxon>
        <taxon>Metazoa</taxon>
        <taxon>Chordata</taxon>
        <taxon>Craniata</taxon>
        <taxon>Vertebrata</taxon>
        <taxon>Euteleostomi</taxon>
        <taxon>Mammalia</taxon>
        <taxon>Eutheria</taxon>
        <taxon>Euarchontoglires</taxon>
        <taxon>Glires</taxon>
        <taxon>Rodentia</taxon>
        <taxon>Hystricomorpha</taxon>
        <taxon>Bathyergidae</taxon>
        <taxon>Heterocephalus</taxon>
    </lineage>
</organism>
<dbReference type="GO" id="GO:0005789">
    <property type="term" value="C:endoplasmic reticulum membrane"/>
    <property type="evidence" value="ECO:0007669"/>
    <property type="project" value="UniProtKB-SubCell"/>
</dbReference>
<evidence type="ECO:0000256" key="19">
    <source>
        <dbReference type="SAM" id="MobiDB-lite"/>
    </source>
</evidence>
<dbReference type="GO" id="GO:0030659">
    <property type="term" value="C:cytoplasmic vesicle membrane"/>
    <property type="evidence" value="ECO:0007669"/>
    <property type="project" value="UniProtKB-SubCell"/>
</dbReference>
<keyword evidence="11 20" id="KW-0472">Membrane</keyword>
<feature type="transmembrane region" description="Helical" evidence="20">
    <location>
        <begin position="119"/>
        <end position="139"/>
    </location>
</feature>
<evidence type="ECO:0000256" key="12">
    <source>
        <dbReference type="ARBA" id="ARBA00023166"/>
    </source>
</evidence>
<feature type="region of interest" description="Disordered" evidence="19">
    <location>
        <begin position="206"/>
        <end position="282"/>
    </location>
</feature>
<feature type="transmembrane region" description="Helical" evidence="20">
    <location>
        <begin position="594"/>
        <end position="614"/>
    </location>
</feature>
<evidence type="ECO:0000256" key="8">
    <source>
        <dbReference type="ARBA" id="ARBA00022824"/>
    </source>
</evidence>
<feature type="region of interest" description="Disordered" evidence="19">
    <location>
        <begin position="63"/>
        <end position="82"/>
    </location>
</feature>
<feature type="transmembrane region" description="Helical" evidence="20">
    <location>
        <begin position="1325"/>
        <end position="1351"/>
    </location>
</feature>
<keyword evidence="6 20" id="KW-0812">Transmembrane</keyword>
<proteinExistence type="inferred from homology"/>
<evidence type="ECO:0000256" key="6">
    <source>
        <dbReference type="ARBA" id="ARBA00022692"/>
    </source>
</evidence>
<dbReference type="RefSeq" id="XP_021099183.1">
    <property type="nucleotide sequence ID" value="XM_021243524.1"/>
</dbReference>
<evidence type="ECO:0000313" key="23">
    <source>
        <dbReference type="RefSeq" id="XP_021099183.1"/>
    </source>
</evidence>